<dbReference type="SUPFAM" id="SSF46458">
    <property type="entry name" value="Globin-like"/>
    <property type="match status" value="1"/>
</dbReference>
<dbReference type="PANTHER" id="PTHR43396:SF3">
    <property type="entry name" value="FLAVOHEMOPROTEIN"/>
    <property type="match status" value="1"/>
</dbReference>
<dbReference type="EMBL" id="CP112998">
    <property type="protein sequence ID" value="WAC14660.1"/>
    <property type="molecule type" value="Genomic_DNA"/>
</dbReference>
<comment type="similarity">
    <text evidence="5">Belongs to the globin family.</text>
</comment>
<dbReference type="PANTHER" id="PTHR43396">
    <property type="entry name" value="FLAVOHEMOPROTEIN"/>
    <property type="match status" value="1"/>
</dbReference>
<dbReference type="InterPro" id="IPR000971">
    <property type="entry name" value="Globin"/>
</dbReference>
<evidence type="ECO:0000256" key="5">
    <source>
        <dbReference type="RuleBase" id="RU000356"/>
    </source>
</evidence>
<dbReference type="KEGG" id="dpf:ON006_12000"/>
<dbReference type="GO" id="GO:0019825">
    <property type="term" value="F:oxygen binding"/>
    <property type="evidence" value="ECO:0007669"/>
    <property type="project" value="InterPro"/>
</dbReference>
<dbReference type="PROSITE" id="PS01033">
    <property type="entry name" value="GLOBIN"/>
    <property type="match status" value="1"/>
</dbReference>
<dbReference type="GO" id="GO:0005344">
    <property type="term" value="F:oxygen carrier activity"/>
    <property type="evidence" value="ECO:0007669"/>
    <property type="project" value="UniProtKB-KW"/>
</dbReference>
<keyword evidence="5" id="KW-0813">Transport</keyword>
<dbReference type="InterPro" id="IPR009050">
    <property type="entry name" value="Globin-like_sf"/>
</dbReference>
<dbReference type="AlphaFoldDB" id="A0A9E8NDG4"/>
<dbReference type="GO" id="GO:0046210">
    <property type="term" value="P:nitric oxide catabolic process"/>
    <property type="evidence" value="ECO:0007669"/>
    <property type="project" value="TreeGrafter"/>
</dbReference>
<dbReference type="GO" id="GO:0071500">
    <property type="term" value="P:cellular response to nitrosative stress"/>
    <property type="evidence" value="ECO:0007669"/>
    <property type="project" value="TreeGrafter"/>
</dbReference>
<feature type="domain" description="Globin" evidence="6">
    <location>
        <begin position="1"/>
        <end position="134"/>
    </location>
</feature>
<accession>A0A9E8NDG4</accession>
<keyword evidence="1 5" id="KW-0349">Heme</keyword>
<protein>
    <submittedName>
        <fullName evidence="7">Globin domain-containing protein</fullName>
    </submittedName>
</protein>
<dbReference type="GO" id="GO:0008941">
    <property type="term" value="F:nitric oxide dioxygenase NAD(P)H activity"/>
    <property type="evidence" value="ECO:0007669"/>
    <property type="project" value="TreeGrafter"/>
</dbReference>
<evidence type="ECO:0000256" key="3">
    <source>
        <dbReference type="ARBA" id="ARBA00022723"/>
    </source>
</evidence>
<keyword evidence="4" id="KW-0408">Iron</keyword>
<evidence type="ECO:0000313" key="7">
    <source>
        <dbReference type="EMBL" id="WAC14660.1"/>
    </source>
</evidence>
<keyword evidence="2 5" id="KW-0561">Oxygen transport</keyword>
<name>A0A9E8NDG4_9BACT</name>
<dbReference type="GO" id="GO:0071949">
    <property type="term" value="F:FAD binding"/>
    <property type="evidence" value="ECO:0007669"/>
    <property type="project" value="TreeGrafter"/>
</dbReference>
<evidence type="ECO:0000259" key="6">
    <source>
        <dbReference type="PROSITE" id="PS01033"/>
    </source>
</evidence>
<evidence type="ECO:0000313" key="8">
    <source>
        <dbReference type="Proteomes" id="UP001164653"/>
    </source>
</evidence>
<dbReference type="GO" id="GO:0020037">
    <property type="term" value="F:heme binding"/>
    <property type="evidence" value="ECO:0007669"/>
    <property type="project" value="InterPro"/>
</dbReference>
<organism evidence="7 8">
    <name type="scientific">Dyadobacter pollutisoli</name>
    <dbReference type="NCBI Taxonomy" id="2910158"/>
    <lineage>
        <taxon>Bacteria</taxon>
        <taxon>Pseudomonadati</taxon>
        <taxon>Bacteroidota</taxon>
        <taxon>Cytophagia</taxon>
        <taxon>Cytophagales</taxon>
        <taxon>Spirosomataceae</taxon>
        <taxon>Dyadobacter</taxon>
    </lineage>
</organism>
<dbReference type="RefSeq" id="WP_244820027.1">
    <property type="nucleotide sequence ID" value="NZ_CP112998.1"/>
</dbReference>
<dbReference type="InterPro" id="IPR012292">
    <property type="entry name" value="Globin/Proto"/>
</dbReference>
<sequence length="143" mass="16311">MDIRNMLIIKNSWSHVIAQPDNPGVLFYQQLFAAVPCLVPMFKSDMEGQQAKFTDMITYMVTNLQNMEDIQYEIELLGQRHAHYGVTAEHYELVGSVLISTLKSSLGDLWNSETEEAWTRLYQLWSSSMIGASSEMSPEKSPE</sequence>
<evidence type="ECO:0000256" key="4">
    <source>
        <dbReference type="ARBA" id="ARBA00023004"/>
    </source>
</evidence>
<reference evidence="7" key="1">
    <citation type="submission" date="2022-11" db="EMBL/GenBank/DDBJ databases">
        <title>Dyadobacter pollutisoli sp. nov., isolated from plastic dumped soil.</title>
        <authorList>
            <person name="Kim J.M."/>
            <person name="Kim K.R."/>
            <person name="Lee J.K."/>
            <person name="Hao L."/>
            <person name="Jeon C.O."/>
        </authorList>
    </citation>
    <scope>NUCLEOTIDE SEQUENCE</scope>
    <source>
        <strain evidence="7">U1</strain>
    </source>
</reference>
<keyword evidence="8" id="KW-1185">Reference proteome</keyword>
<keyword evidence="3" id="KW-0479">Metal-binding</keyword>
<gene>
    <name evidence="7" type="ORF">ON006_12000</name>
</gene>
<dbReference type="Gene3D" id="1.10.490.10">
    <property type="entry name" value="Globins"/>
    <property type="match status" value="1"/>
</dbReference>
<dbReference type="GO" id="GO:0046872">
    <property type="term" value="F:metal ion binding"/>
    <property type="evidence" value="ECO:0007669"/>
    <property type="project" value="UniProtKB-KW"/>
</dbReference>
<evidence type="ECO:0000256" key="2">
    <source>
        <dbReference type="ARBA" id="ARBA00022621"/>
    </source>
</evidence>
<dbReference type="Proteomes" id="UP001164653">
    <property type="component" value="Chromosome"/>
</dbReference>
<evidence type="ECO:0000256" key="1">
    <source>
        <dbReference type="ARBA" id="ARBA00022617"/>
    </source>
</evidence>
<dbReference type="Pfam" id="PF00042">
    <property type="entry name" value="Globin"/>
    <property type="match status" value="1"/>
</dbReference>
<proteinExistence type="inferred from homology"/>